<sequence>MYGLYATPKDAFRAPYDKTVESLFDGNHTGEEIGAALPRTSKELFTADFLDKIRNPTGELRRNLRVLDTTCDWRPQVPVHVFHSKADEDVPFKNAEHCVRQLAANGAAHKLTEVDEADSHSTTVVKALPEVVRDFHAVR</sequence>
<gene>
    <name evidence="1" type="ORF">SMD44_08797</name>
</gene>
<organism evidence="1 2">
    <name type="scientific">Streptomyces alboflavus</name>
    <dbReference type="NCBI Taxonomy" id="67267"/>
    <lineage>
        <taxon>Bacteria</taxon>
        <taxon>Bacillati</taxon>
        <taxon>Actinomycetota</taxon>
        <taxon>Actinomycetes</taxon>
        <taxon>Kitasatosporales</taxon>
        <taxon>Streptomycetaceae</taxon>
        <taxon>Streptomyces</taxon>
    </lineage>
</organism>
<dbReference type="KEGG" id="salf:SMD44_08797"/>
<dbReference type="Gene3D" id="1.10.260.160">
    <property type="match status" value="1"/>
</dbReference>
<dbReference type="EMBL" id="CP021748">
    <property type="protein sequence ID" value="ARX89310.1"/>
    <property type="molecule type" value="Genomic_DNA"/>
</dbReference>
<accession>A0A1Z1WSA0</accession>
<dbReference type="Gene3D" id="3.40.50.1820">
    <property type="entry name" value="alpha/beta hydrolase"/>
    <property type="match status" value="1"/>
</dbReference>
<dbReference type="SUPFAM" id="SSF53474">
    <property type="entry name" value="alpha/beta-Hydrolases"/>
    <property type="match status" value="1"/>
</dbReference>
<keyword evidence="2" id="KW-1185">Reference proteome</keyword>
<name>A0A1Z1WSA0_9ACTN</name>
<dbReference type="RefSeq" id="WP_237307741.1">
    <property type="nucleotide sequence ID" value="NZ_CP021748.1"/>
</dbReference>
<dbReference type="AlphaFoldDB" id="A0A1Z1WSA0"/>
<dbReference type="STRING" id="67267.GCA_000716675_05531"/>
<dbReference type="eggNOG" id="COG1073">
    <property type="taxonomic scope" value="Bacteria"/>
</dbReference>
<evidence type="ECO:0000313" key="1">
    <source>
        <dbReference type="EMBL" id="ARX89310.1"/>
    </source>
</evidence>
<proteinExistence type="predicted"/>
<evidence type="ECO:0008006" key="3">
    <source>
        <dbReference type="Google" id="ProtNLM"/>
    </source>
</evidence>
<dbReference type="Proteomes" id="UP000195880">
    <property type="component" value="Chromosome"/>
</dbReference>
<evidence type="ECO:0000313" key="2">
    <source>
        <dbReference type="Proteomes" id="UP000195880"/>
    </source>
</evidence>
<dbReference type="InterPro" id="IPR029058">
    <property type="entry name" value="AB_hydrolase_fold"/>
</dbReference>
<protein>
    <recommendedName>
        <fullName evidence="3">Peptidase S9 prolyl oligopeptidase catalytic domain-containing protein</fullName>
    </recommendedName>
</protein>
<reference evidence="1 2" key="1">
    <citation type="submission" date="2017-05" db="EMBL/GenBank/DDBJ databases">
        <title>Streptomyces alboflavus Genome sequencing and assembly.</title>
        <authorList>
            <person name="Wang Y."/>
            <person name="Du B."/>
            <person name="Ding Y."/>
            <person name="Liu H."/>
            <person name="Hou Q."/>
            <person name="Liu K."/>
            <person name="Wang C."/>
            <person name="Yao L."/>
        </authorList>
    </citation>
    <scope>NUCLEOTIDE SEQUENCE [LARGE SCALE GENOMIC DNA]</scope>
    <source>
        <strain evidence="1 2">MDJK44</strain>
    </source>
</reference>